<accession>A0AAU8N1C1</accession>
<dbReference type="AlphaFoldDB" id="A0AAU8N1C1"/>
<sequence length="321" mass="35652">MSTAQVSPARFTAPPAPVIVIAKETSALDNGPRHPERINGLIRIASGIYTEAAAWETMLPRERHEVLIEAVRRTEQGTILIGASAAVVHGLPIVGIRLDRVEALRVSGQRGTTSLLRRHQREGLTGVSEHHGLLLPSVADTVIDIARWGGLIPGVCAMDAALHEELCVWEEIREALERLPAGSRGVRTARTALGLADERSESPGESVSRVRQWQGRLPRPVLQYVLDVGGRVIRVDFFWASINLVGEYDGRIKYDAASFGKDPRAVLLDEKDRQNDLEDLYGVKVRRWRWADAWYHDGAAMIERLVRAGLEQMPEPWPLRA</sequence>
<dbReference type="RefSeq" id="WP_366180552.1">
    <property type="nucleotide sequence ID" value="NZ_CP159989.1"/>
</dbReference>
<protein>
    <recommendedName>
        <fullName evidence="2">Transcriptional regulator, AbiEi antitoxin, Type IV TA system</fullName>
    </recommendedName>
</protein>
<organism evidence="1">
    <name type="scientific">Actinomyces timonensis</name>
    <dbReference type="NCBI Taxonomy" id="1288391"/>
    <lineage>
        <taxon>Bacteria</taxon>
        <taxon>Bacillati</taxon>
        <taxon>Actinomycetota</taxon>
        <taxon>Actinomycetes</taxon>
        <taxon>Actinomycetales</taxon>
        <taxon>Actinomycetaceae</taxon>
        <taxon>Actinomyces</taxon>
    </lineage>
</organism>
<evidence type="ECO:0008006" key="2">
    <source>
        <dbReference type="Google" id="ProtNLM"/>
    </source>
</evidence>
<name>A0AAU8N1C1_9ACTO</name>
<gene>
    <name evidence="1" type="ORF">ABXS69_10275</name>
</gene>
<reference evidence="1" key="1">
    <citation type="submission" date="2024-05" db="EMBL/GenBank/DDBJ databases">
        <title>Draft genome assemblies of 36 bacteria isolated from hibernating arctic ground squirrels.</title>
        <authorList>
            <person name="McKee H."/>
            <person name="Mullen L."/>
            <person name="Drown D.M."/>
            <person name="Duddleston K.N."/>
        </authorList>
    </citation>
    <scope>NUCLEOTIDE SEQUENCE</scope>
    <source>
        <strain evidence="1">AR004</strain>
    </source>
</reference>
<evidence type="ECO:0000313" key="1">
    <source>
        <dbReference type="EMBL" id="XCP82307.1"/>
    </source>
</evidence>
<proteinExistence type="predicted"/>
<dbReference type="EMBL" id="CP159989">
    <property type="protein sequence ID" value="XCP82307.1"/>
    <property type="molecule type" value="Genomic_DNA"/>
</dbReference>